<dbReference type="RefSeq" id="WP_044224678.1">
    <property type="nucleotide sequence ID" value="NZ_CAKZLC010000491.1"/>
</dbReference>
<gene>
    <name evidence="8" type="ORF">IX84_20575</name>
</gene>
<protein>
    <submittedName>
        <fullName evidence="8">Monovalent cation/H+ antiporter subunit C</fullName>
    </submittedName>
</protein>
<dbReference type="Pfam" id="PF00420">
    <property type="entry name" value="Oxidored_q2"/>
    <property type="match status" value="1"/>
</dbReference>
<keyword evidence="3" id="KW-1003">Cell membrane</keyword>
<accession>A0A098S3Y8</accession>
<dbReference type="OrthoDB" id="9799219at2"/>
<evidence type="ECO:0000313" key="9">
    <source>
        <dbReference type="Proteomes" id="UP000029736"/>
    </source>
</evidence>
<evidence type="ECO:0000256" key="1">
    <source>
        <dbReference type="ARBA" id="ARBA00004651"/>
    </source>
</evidence>
<dbReference type="PANTHER" id="PTHR34583:SF2">
    <property type="entry name" value="ANTIPORTER SUBUNIT MNHC2-RELATED"/>
    <property type="match status" value="1"/>
</dbReference>
<evidence type="ECO:0000256" key="2">
    <source>
        <dbReference type="ARBA" id="ARBA00010388"/>
    </source>
</evidence>
<evidence type="ECO:0000256" key="5">
    <source>
        <dbReference type="ARBA" id="ARBA00022989"/>
    </source>
</evidence>
<evidence type="ECO:0000256" key="3">
    <source>
        <dbReference type="ARBA" id="ARBA00022475"/>
    </source>
</evidence>
<dbReference type="PANTHER" id="PTHR34583">
    <property type="entry name" value="ANTIPORTER SUBUNIT MNHC2-RELATED"/>
    <property type="match status" value="1"/>
</dbReference>
<sequence length="116" mass="12648">MNLIIPLIIGVLFSASLFLMFQKSFFKLIIGVILFGYATTFFLFTVGGVTKNAPPLLSEAKAAVDQLADPLPQALTLTAIVISIGVQLFVIVLLKKVYEEVGTEDLDELNTTDKIK</sequence>
<evidence type="ECO:0000256" key="6">
    <source>
        <dbReference type="ARBA" id="ARBA00023136"/>
    </source>
</evidence>
<evidence type="ECO:0000313" key="8">
    <source>
        <dbReference type="EMBL" id="KGE86553.1"/>
    </source>
</evidence>
<dbReference type="Proteomes" id="UP000029736">
    <property type="component" value="Unassembled WGS sequence"/>
</dbReference>
<keyword evidence="9" id="KW-1185">Reference proteome</keyword>
<evidence type="ECO:0000256" key="4">
    <source>
        <dbReference type="ARBA" id="ARBA00022692"/>
    </source>
</evidence>
<dbReference type="Gene3D" id="1.10.287.3510">
    <property type="match status" value="1"/>
</dbReference>
<feature type="transmembrane region" description="Helical" evidence="7">
    <location>
        <begin position="74"/>
        <end position="94"/>
    </location>
</feature>
<evidence type="ECO:0000256" key="7">
    <source>
        <dbReference type="SAM" id="Phobius"/>
    </source>
</evidence>
<keyword evidence="6 7" id="KW-0472">Membrane</keyword>
<comment type="caution">
    <text evidence="8">The sequence shown here is derived from an EMBL/GenBank/DDBJ whole genome shotgun (WGS) entry which is preliminary data.</text>
</comment>
<dbReference type="EMBL" id="JPOS01000077">
    <property type="protein sequence ID" value="KGE86553.1"/>
    <property type="molecule type" value="Genomic_DNA"/>
</dbReference>
<keyword evidence="4 7" id="KW-0812">Transmembrane</keyword>
<dbReference type="STRING" id="1524460.IX84_20575"/>
<reference evidence="8 9" key="1">
    <citation type="journal article" date="2014" name="Int. J. Syst. Evol. Microbiol.">
        <title>Phaeodactylibacter xiamenensis gen. nov., sp. nov., a member of the family Saprospiraceae isolated from the marine alga Phaeodactylum tricornutum.</title>
        <authorList>
            <person name="Chen Z.Jr."/>
            <person name="Lei X."/>
            <person name="Lai Q."/>
            <person name="Li Y."/>
            <person name="Zhang B."/>
            <person name="Zhang J."/>
            <person name="Zhang H."/>
            <person name="Yang L."/>
            <person name="Zheng W."/>
            <person name="Tian Y."/>
            <person name="Yu Z."/>
            <person name="Xu H.Jr."/>
            <person name="Zheng T."/>
        </authorList>
    </citation>
    <scope>NUCLEOTIDE SEQUENCE [LARGE SCALE GENOMIC DNA]</scope>
    <source>
        <strain evidence="8 9">KD52</strain>
    </source>
</reference>
<organism evidence="8 9">
    <name type="scientific">Phaeodactylibacter xiamenensis</name>
    <dbReference type="NCBI Taxonomy" id="1524460"/>
    <lineage>
        <taxon>Bacteria</taxon>
        <taxon>Pseudomonadati</taxon>
        <taxon>Bacteroidota</taxon>
        <taxon>Saprospiria</taxon>
        <taxon>Saprospirales</taxon>
        <taxon>Haliscomenobacteraceae</taxon>
        <taxon>Phaeodactylibacter</taxon>
    </lineage>
</organism>
<name>A0A098S3Y8_9BACT</name>
<dbReference type="AlphaFoldDB" id="A0A098S3Y8"/>
<dbReference type="InterPro" id="IPR039428">
    <property type="entry name" value="NUOK/Mnh_C1-like"/>
</dbReference>
<dbReference type="GO" id="GO:0005886">
    <property type="term" value="C:plasma membrane"/>
    <property type="evidence" value="ECO:0007669"/>
    <property type="project" value="UniProtKB-SubCell"/>
</dbReference>
<feature type="transmembrane region" description="Helical" evidence="7">
    <location>
        <begin position="6"/>
        <end position="21"/>
    </location>
</feature>
<comment type="similarity">
    <text evidence="2">Belongs to the CPA3 antiporters (TC 2.A.63) subunit C family.</text>
</comment>
<comment type="subcellular location">
    <subcellularLocation>
        <location evidence="1">Cell membrane</location>
        <topology evidence="1">Multi-pass membrane protein</topology>
    </subcellularLocation>
</comment>
<keyword evidence="5 7" id="KW-1133">Transmembrane helix</keyword>
<feature type="transmembrane region" description="Helical" evidence="7">
    <location>
        <begin position="28"/>
        <end position="49"/>
    </location>
</feature>
<dbReference type="InterPro" id="IPR050601">
    <property type="entry name" value="CPA3_antiporter_subunitC"/>
</dbReference>
<proteinExistence type="inferred from homology"/>